<keyword evidence="7" id="KW-0472">Membrane</keyword>
<sequence>SSFAGSLLSSPSPLPPPFPSLPFPSPPLRFLQFFFSKNHNRFSFFFFLFRLVSFLYITSMSLGKRSRAPIRKTPSMTEITFDLGGTGSAAEQFPPSLGYPTNTQISGYQQMLSPRNFRRHSVDLQENANFLRACSLCSRPLVPGRDIYMYRGDRGFCSDECRQKQMKQDERMEKCSLATKKAAAVAVAVVSTSAGVPPQISGKGETVAAS</sequence>
<evidence type="ECO:0000256" key="2">
    <source>
        <dbReference type="ARBA" id="ARBA00009374"/>
    </source>
</evidence>
<evidence type="ECO:0000256" key="7">
    <source>
        <dbReference type="SAM" id="Phobius"/>
    </source>
</evidence>
<keyword evidence="4" id="KW-0479">Metal-binding</keyword>
<accession>A0A9I9CY82</accession>
<keyword evidence="5" id="KW-0862">Zinc</keyword>
<evidence type="ECO:0000256" key="6">
    <source>
        <dbReference type="PROSITE-ProRule" id="PRU01131"/>
    </source>
</evidence>
<keyword evidence="7" id="KW-0812">Transmembrane</keyword>
<evidence type="ECO:0000256" key="1">
    <source>
        <dbReference type="ARBA" id="ARBA00004496"/>
    </source>
</evidence>
<name>A0A9I9CY82_CUCME</name>
<proteinExistence type="inferred from homology"/>
<evidence type="ECO:0000256" key="3">
    <source>
        <dbReference type="ARBA" id="ARBA00022490"/>
    </source>
</evidence>
<dbReference type="PANTHER" id="PTHR33059">
    <property type="entry name" value="FCS-LIKE ZINC FINGER 5"/>
    <property type="match status" value="1"/>
</dbReference>
<feature type="zinc finger region" description="FLZ-type" evidence="6">
    <location>
        <begin position="129"/>
        <end position="173"/>
    </location>
</feature>
<dbReference type="Gramene" id="MELO3C010420.2.1">
    <property type="protein sequence ID" value="MELO3C010420.2.1"/>
    <property type="gene ID" value="MELO3C010420.2"/>
</dbReference>
<evidence type="ECO:0000313" key="9">
    <source>
        <dbReference type="EnsemblPlants" id="MELO3C010420.2.1"/>
    </source>
</evidence>
<keyword evidence="3" id="KW-0963">Cytoplasm</keyword>
<keyword evidence="5" id="KW-0863">Zinc-finger</keyword>
<evidence type="ECO:0000259" key="8">
    <source>
        <dbReference type="PROSITE" id="PS51795"/>
    </source>
</evidence>
<dbReference type="AlphaFoldDB" id="A0A9I9CY82"/>
<keyword evidence="7" id="KW-1133">Transmembrane helix</keyword>
<evidence type="ECO:0000256" key="4">
    <source>
        <dbReference type="ARBA" id="ARBA00022723"/>
    </source>
</evidence>
<reference evidence="9" key="1">
    <citation type="submission" date="2023-03" db="UniProtKB">
        <authorList>
            <consortium name="EnsemblPlants"/>
        </authorList>
    </citation>
    <scope>IDENTIFICATION</scope>
</reference>
<organism evidence="9">
    <name type="scientific">Cucumis melo</name>
    <name type="common">Muskmelon</name>
    <dbReference type="NCBI Taxonomy" id="3656"/>
    <lineage>
        <taxon>Eukaryota</taxon>
        <taxon>Viridiplantae</taxon>
        <taxon>Streptophyta</taxon>
        <taxon>Embryophyta</taxon>
        <taxon>Tracheophyta</taxon>
        <taxon>Spermatophyta</taxon>
        <taxon>Magnoliopsida</taxon>
        <taxon>eudicotyledons</taxon>
        <taxon>Gunneridae</taxon>
        <taxon>Pentapetalae</taxon>
        <taxon>rosids</taxon>
        <taxon>fabids</taxon>
        <taxon>Cucurbitales</taxon>
        <taxon>Cucurbitaceae</taxon>
        <taxon>Benincaseae</taxon>
        <taxon>Cucumis</taxon>
    </lineage>
</organism>
<feature type="transmembrane region" description="Helical" evidence="7">
    <location>
        <begin position="42"/>
        <end position="62"/>
    </location>
</feature>
<dbReference type="PROSITE" id="PS51795">
    <property type="entry name" value="ZF_FLZ"/>
    <property type="match status" value="1"/>
</dbReference>
<evidence type="ECO:0000256" key="5">
    <source>
        <dbReference type="ARBA" id="ARBA00022771"/>
    </source>
</evidence>
<dbReference type="GO" id="GO:0005737">
    <property type="term" value="C:cytoplasm"/>
    <property type="evidence" value="ECO:0007669"/>
    <property type="project" value="UniProtKB-SubCell"/>
</dbReference>
<comment type="subcellular location">
    <subcellularLocation>
        <location evidence="1">Cytoplasm</location>
    </subcellularLocation>
</comment>
<dbReference type="GO" id="GO:0008270">
    <property type="term" value="F:zinc ion binding"/>
    <property type="evidence" value="ECO:0007669"/>
    <property type="project" value="UniProtKB-KW"/>
</dbReference>
<feature type="domain" description="FLZ-type" evidence="8">
    <location>
        <begin position="129"/>
        <end position="173"/>
    </location>
</feature>
<dbReference type="PANTHER" id="PTHR33059:SF4">
    <property type="entry name" value="FCS-LIKE ZINC FINGER 5"/>
    <property type="match status" value="1"/>
</dbReference>
<dbReference type="InterPro" id="IPR007650">
    <property type="entry name" value="Zf-FLZ_dom"/>
</dbReference>
<comment type="similarity">
    <text evidence="2">Belongs to the FLZ family.</text>
</comment>
<dbReference type="EnsemblPlants" id="MELO3C010420.2.1">
    <property type="protein sequence ID" value="MELO3C010420.2.1"/>
    <property type="gene ID" value="MELO3C010420.2"/>
</dbReference>
<dbReference type="Pfam" id="PF04570">
    <property type="entry name" value="zf-FLZ"/>
    <property type="match status" value="1"/>
</dbReference>
<protein>
    <recommendedName>
        <fullName evidence="8">FLZ-type domain-containing protein</fullName>
    </recommendedName>
</protein>